<protein>
    <submittedName>
        <fullName evidence="1">Glycosyltransferase</fullName>
        <ecNumber evidence="1">2.4.-.-</ecNumber>
    </submittedName>
</protein>
<evidence type="ECO:0000313" key="2">
    <source>
        <dbReference type="Proteomes" id="UP000769617"/>
    </source>
</evidence>
<keyword evidence="2" id="KW-1185">Reference proteome</keyword>
<name>A0ABS6ZPL2_9GAMM</name>
<sequence length="371" mass="42792">MRVAFFFACSGAPGGAERRFSYLYESLREESDCFYLITNRELVDFYGKTLLKDPEDCNIFSPEVYGKGIFGKCLFVIKVLFFLKKQKVKWVHFCINPGPYSFVFSVLSFVLGFKVSVSVVNSTRREKRDFTKKEFLFWRLTFLSSRFIDVLSPSIKFNLLNIFGKHILPSKITISPCTFSRRVAELKNNYHCVQDSREGRDVDCLFMCRLVDGKGVDLFLKALDIIESQKIRIFAHVAGDGYLYDEFASRVYEYVQLVLHGYVDGKEAEFLLRRTKFALSLQSYENYPSQFVLEAIASGCEVIATDVGDTRLLLNESNSYLVPACHGELAESLLYGLKEYKKGNFLPFDRMALLEDHSVFRFKKYFLDLLA</sequence>
<reference evidence="1 2" key="1">
    <citation type="submission" date="2021-07" db="EMBL/GenBank/DDBJ databases">
        <authorList>
            <person name="So Y."/>
        </authorList>
    </citation>
    <scope>NUCLEOTIDE SEQUENCE [LARGE SCALE GENOMIC DNA]</scope>
    <source>
        <strain evidence="1 2">Y3S6</strain>
    </source>
</reference>
<dbReference type="SUPFAM" id="SSF53756">
    <property type="entry name" value="UDP-Glycosyltransferase/glycogen phosphorylase"/>
    <property type="match status" value="1"/>
</dbReference>
<proteinExistence type="predicted"/>
<comment type="caution">
    <text evidence="1">The sequence shown here is derived from an EMBL/GenBank/DDBJ whole genome shotgun (WGS) entry which is preliminary data.</text>
</comment>
<dbReference type="EC" id="2.4.-.-" evidence="1"/>
<dbReference type="Gene3D" id="3.40.50.2000">
    <property type="entry name" value="Glycogen Phosphorylase B"/>
    <property type="match status" value="2"/>
</dbReference>
<evidence type="ECO:0000313" key="1">
    <source>
        <dbReference type="EMBL" id="MBW6391998.1"/>
    </source>
</evidence>
<keyword evidence="1" id="KW-0328">Glycosyltransferase</keyword>
<dbReference type="Pfam" id="PF13692">
    <property type="entry name" value="Glyco_trans_1_4"/>
    <property type="match status" value="1"/>
</dbReference>
<gene>
    <name evidence="1" type="ORF">KPL81_12620</name>
</gene>
<keyword evidence="1" id="KW-0808">Transferase</keyword>
<dbReference type="GO" id="GO:0016757">
    <property type="term" value="F:glycosyltransferase activity"/>
    <property type="evidence" value="ECO:0007669"/>
    <property type="project" value="UniProtKB-KW"/>
</dbReference>
<dbReference type="Proteomes" id="UP000769617">
    <property type="component" value="Unassembled WGS sequence"/>
</dbReference>
<accession>A0ABS6ZPL2</accession>
<dbReference type="EMBL" id="JAHYCA010000004">
    <property type="protein sequence ID" value="MBW6391998.1"/>
    <property type="molecule type" value="Genomic_DNA"/>
</dbReference>
<organism evidence="1 2">
    <name type="scientific">Billgrantia antri</name>
    <dbReference type="NCBI Taxonomy" id="2846777"/>
    <lineage>
        <taxon>Bacteria</taxon>
        <taxon>Pseudomonadati</taxon>
        <taxon>Pseudomonadota</taxon>
        <taxon>Gammaproteobacteria</taxon>
        <taxon>Oceanospirillales</taxon>
        <taxon>Halomonadaceae</taxon>
        <taxon>Billgrantia</taxon>
    </lineage>
</organism>